<sequence>MKSVVICGSRKFKKEIVEFEKALRKKGVLVFPPILNTNRQIDTLPSDLKRYAFIGLTLHHLEYIKKAEIVFIYNKGGYIGNSTTMELGAATVLGKPIFALEEDNEEPCRNVLIDEIVKSPTQLINKLK</sequence>
<proteinExistence type="predicted"/>
<reference evidence="1 2" key="1">
    <citation type="journal article" date="2016" name="Nat. Commun.">
        <title>Thousands of microbial genomes shed light on interconnected biogeochemical processes in an aquifer system.</title>
        <authorList>
            <person name="Anantharaman K."/>
            <person name="Brown C.T."/>
            <person name="Hug L.A."/>
            <person name="Sharon I."/>
            <person name="Castelle C.J."/>
            <person name="Probst A.J."/>
            <person name="Thomas B.C."/>
            <person name="Singh A."/>
            <person name="Wilkins M.J."/>
            <person name="Karaoz U."/>
            <person name="Brodie E.L."/>
            <person name="Williams K.H."/>
            <person name="Hubbard S.S."/>
            <person name="Banfield J.F."/>
        </authorList>
    </citation>
    <scope>NUCLEOTIDE SEQUENCE [LARGE SCALE GENOMIC DNA]</scope>
</reference>
<comment type="caution">
    <text evidence="1">The sequence shown here is derived from an EMBL/GenBank/DDBJ whole genome shotgun (WGS) entry which is preliminary data.</text>
</comment>
<evidence type="ECO:0008006" key="3">
    <source>
        <dbReference type="Google" id="ProtNLM"/>
    </source>
</evidence>
<dbReference type="Proteomes" id="UP000178771">
    <property type="component" value="Unassembled WGS sequence"/>
</dbReference>
<accession>A0A1F4V2I4</accession>
<dbReference type="STRING" id="1802624.A2982_03615"/>
<dbReference type="Gene3D" id="3.40.50.450">
    <property type="match status" value="1"/>
</dbReference>
<dbReference type="EMBL" id="MEVH01000023">
    <property type="protein sequence ID" value="OGC51391.1"/>
    <property type="molecule type" value="Genomic_DNA"/>
</dbReference>
<name>A0A1F4V2I4_UNCKA</name>
<evidence type="ECO:0000313" key="1">
    <source>
        <dbReference type="EMBL" id="OGC51391.1"/>
    </source>
</evidence>
<dbReference type="SUPFAM" id="SSF52309">
    <property type="entry name" value="N-(deoxy)ribosyltransferase-like"/>
    <property type="match status" value="1"/>
</dbReference>
<gene>
    <name evidence="1" type="ORF">A2982_03615</name>
</gene>
<dbReference type="AlphaFoldDB" id="A0A1F4V2I4"/>
<evidence type="ECO:0000313" key="2">
    <source>
        <dbReference type="Proteomes" id="UP000178771"/>
    </source>
</evidence>
<protein>
    <recommendedName>
        <fullName evidence="3">MazG nucleotide pyrophosphohydrolase</fullName>
    </recommendedName>
</protein>
<organism evidence="1 2">
    <name type="scientific">candidate division WWE3 bacterium RIFCSPLOWO2_01_FULL_39_13</name>
    <dbReference type="NCBI Taxonomy" id="1802624"/>
    <lineage>
        <taxon>Bacteria</taxon>
        <taxon>Katanobacteria</taxon>
    </lineage>
</organism>